<feature type="domain" description="Tyrosine-protein phosphatase" evidence="15">
    <location>
        <begin position="24"/>
        <end position="165"/>
    </location>
</feature>
<dbReference type="PROSITE" id="PS50056">
    <property type="entry name" value="TYR_PHOSPHATASE_2"/>
    <property type="match status" value="1"/>
</dbReference>
<protein>
    <recommendedName>
        <fullName evidence="5">protein-serine/threonine phosphatase</fullName>
        <ecNumber evidence="5">3.1.3.16</ecNumber>
    </recommendedName>
</protein>
<dbReference type="STRING" id="75743.A0A401NSN7"/>
<evidence type="ECO:0000256" key="9">
    <source>
        <dbReference type="ARBA" id="ARBA00022912"/>
    </source>
</evidence>
<dbReference type="SMART" id="SM00195">
    <property type="entry name" value="DSPc"/>
    <property type="match status" value="1"/>
</dbReference>
<dbReference type="GO" id="GO:0005634">
    <property type="term" value="C:nucleus"/>
    <property type="evidence" value="ECO:0007669"/>
    <property type="project" value="UniProtKB-SubCell"/>
</dbReference>
<dbReference type="InterPro" id="IPR020420">
    <property type="entry name" value="Atypical_DUSP_subfamB"/>
</dbReference>
<dbReference type="GO" id="GO:0005743">
    <property type="term" value="C:mitochondrial inner membrane"/>
    <property type="evidence" value="ECO:0007669"/>
    <property type="project" value="UniProtKB-SubCell"/>
</dbReference>
<evidence type="ECO:0000256" key="6">
    <source>
        <dbReference type="ARBA" id="ARBA00022490"/>
    </source>
</evidence>
<dbReference type="SUPFAM" id="SSF52799">
    <property type="entry name" value="(Phosphotyrosine protein) phosphatases II"/>
    <property type="match status" value="1"/>
</dbReference>
<evidence type="ECO:0000256" key="5">
    <source>
        <dbReference type="ARBA" id="ARBA00013081"/>
    </source>
</evidence>
<dbReference type="AlphaFoldDB" id="A0A401NSN7"/>
<evidence type="ECO:0000256" key="10">
    <source>
        <dbReference type="ARBA" id="ARBA00023128"/>
    </source>
</evidence>
<keyword evidence="18" id="KW-1185">Reference proteome</keyword>
<evidence type="ECO:0000259" key="16">
    <source>
        <dbReference type="PROSITE" id="PS50056"/>
    </source>
</evidence>
<feature type="domain" description="Tyrosine specific protein phosphatases" evidence="16">
    <location>
        <begin position="85"/>
        <end position="144"/>
    </location>
</feature>
<dbReference type="InterPro" id="IPR000340">
    <property type="entry name" value="Dual-sp_phosphatase_cat-dom"/>
</dbReference>
<sequence>MNPHSTVKSISSLHSVQPTPRLWGLALITRNLYLSNAVASHNQSLLQASGVTCIINVTPEVISSMFPGIEYINIPVADSPSAQLKEYFDMVADKIHLVESLRGRTLLHCAAGVSRSPTLCLAYLMKYHQMSLLGAHAWLKARRPIIRPNSGFWKQLIEYEDGLFGKTSIKMVMSPLGVIPDIYEEETRGMIPC</sequence>
<dbReference type="PRINTS" id="PR01908">
    <property type="entry name" value="ADSPHPHTASE"/>
</dbReference>
<proteinExistence type="inferred from homology"/>
<dbReference type="OrthoDB" id="285418at2759"/>
<evidence type="ECO:0000313" key="17">
    <source>
        <dbReference type="EMBL" id="GCB63870.1"/>
    </source>
</evidence>
<name>A0A401NSN7_SCYTO</name>
<dbReference type="InterPro" id="IPR020422">
    <property type="entry name" value="TYR_PHOSPHATASE_DUAL_dom"/>
</dbReference>
<dbReference type="PROSITE" id="PS50054">
    <property type="entry name" value="TYR_PHOSPHATASE_DUAL"/>
    <property type="match status" value="1"/>
</dbReference>
<evidence type="ECO:0000256" key="14">
    <source>
        <dbReference type="ARBA" id="ARBA00048336"/>
    </source>
</evidence>
<gene>
    <name evidence="17" type="ORF">scyTo_0013259</name>
</gene>
<evidence type="ECO:0000256" key="2">
    <source>
        <dbReference type="ARBA" id="ARBA00004496"/>
    </source>
</evidence>
<comment type="caution">
    <text evidence="17">The sequence shown here is derived from an EMBL/GenBank/DDBJ whole genome shotgun (WGS) entry which is preliminary data.</text>
</comment>
<dbReference type="FunFam" id="3.90.190.10:FF:000049">
    <property type="entry name" value="Dual specificity protein phosphatase 14"/>
    <property type="match status" value="1"/>
</dbReference>
<evidence type="ECO:0000259" key="15">
    <source>
        <dbReference type="PROSITE" id="PS50054"/>
    </source>
</evidence>
<comment type="catalytic activity">
    <reaction evidence="13">
        <text>O-phospho-L-seryl-[protein] + H2O = L-seryl-[protein] + phosphate</text>
        <dbReference type="Rhea" id="RHEA:20629"/>
        <dbReference type="Rhea" id="RHEA-COMP:9863"/>
        <dbReference type="Rhea" id="RHEA-COMP:11604"/>
        <dbReference type="ChEBI" id="CHEBI:15377"/>
        <dbReference type="ChEBI" id="CHEBI:29999"/>
        <dbReference type="ChEBI" id="CHEBI:43474"/>
        <dbReference type="ChEBI" id="CHEBI:83421"/>
        <dbReference type="EC" id="3.1.3.16"/>
    </reaction>
</comment>
<evidence type="ECO:0000256" key="3">
    <source>
        <dbReference type="ARBA" id="ARBA00004637"/>
    </source>
</evidence>
<dbReference type="Pfam" id="PF00782">
    <property type="entry name" value="DSPc"/>
    <property type="match status" value="1"/>
</dbReference>
<evidence type="ECO:0000256" key="4">
    <source>
        <dbReference type="ARBA" id="ARBA00008601"/>
    </source>
</evidence>
<dbReference type="PRINTS" id="PR01910">
    <property type="entry name" value="ADSPHPHTASEB"/>
</dbReference>
<dbReference type="Proteomes" id="UP000288216">
    <property type="component" value="Unassembled WGS sequence"/>
</dbReference>
<evidence type="ECO:0000256" key="13">
    <source>
        <dbReference type="ARBA" id="ARBA00047761"/>
    </source>
</evidence>
<evidence type="ECO:0000256" key="12">
    <source>
        <dbReference type="ARBA" id="ARBA00023242"/>
    </source>
</evidence>
<dbReference type="EMBL" id="BFAA01006704">
    <property type="protein sequence ID" value="GCB63870.1"/>
    <property type="molecule type" value="Genomic_DNA"/>
</dbReference>
<evidence type="ECO:0000256" key="1">
    <source>
        <dbReference type="ARBA" id="ARBA00004123"/>
    </source>
</evidence>
<accession>A0A401NSN7</accession>
<keyword evidence="7" id="KW-0999">Mitochondrion inner membrane</keyword>
<dbReference type="OMA" id="TVRWIDD"/>
<evidence type="ECO:0000256" key="11">
    <source>
        <dbReference type="ARBA" id="ARBA00023136"/>
    </source>
</evidence>
<keyword evidence="6" id="KW-0963">Cytoplasm</keyword>
<dbReference type="EC" id="3.1.3.16" evidence="5"/>
<comment type="subcellular location">
    <subcellularLocation>
        <location evidence="2">Cytoplasm</location>
    </subcellularLocation>
    <subcellularLocation>
        <location evidence="3">Mitochondrion inner membrane</location>
        <topology evidence="3">Peripheral membrane protein</topology>
    </subcellularLocation>
    <subcellularLocation>
        <location evidence="1">Nucleus</location>
    </subcellularLocation>
</comment>
<organism evidence="17 18">
    <name type="scientific">Scyliorhinus torazame</name>
    <name type="common">Cloudy catshark</name>
    <name type="synonym">Catulus torazame</name>
    <dbReference type="NCBI Taxonomy" id="75743"/>
    <lineage>
        <taxon>Eukaryota</taxon>
        <taxon>Metazoa</taxon>
        <taxon>Chordata</taxon>
        <taxon>Craniata</taxon>
        <taxon>Vertebrata</taxon>
        <taxon>Chondrichthyes</taxon>
        <taxon>Elasmobranchii</taxon>
        <taxon>Galeomorphii</taxon>
        <taxon>Galeoidea</taxon>
        <taxon>Carcharhiniformes</taxon>
        <taxon>Scyliorhinidae</taxon>
        <taxon>Scyliorhinus</taxon>
    </lineage>
</organism>
<evidence type="ECO:0000313" key="18">
    <source>
        <dbReference type="Proteomes" id="UP000288216"/>
    </source>
</evidence>
<evidence type="ECO:0000256" key="7">
    <source>
        <dbReference type="ARBA" id="ARBA00022792"/>
    </source>
</evidence>
<keyword evidence="9" id="KW-0904">Protein phosphatase</keyword>
<dbReference type="PANTHER" id="PTHR46495">
    <property type="entry name" value="DUAL SPECIFICITY PROTEIN PHOSPHATASE 21"/>
    <property type="match status" value="1"/>
</dbReference>
<dbReference type="Gene3D" id="3.90.190.10">
    <property type="entry name" value="Protein tyrosine phosphatase superfamily"/>
    <property type="match status" value="1"/>
</dbReference>
<dbReference type="GO" id="GO:0004722">
    <property type="term" value="F:protein serine/threonine phosphatase activity"/>
    <property type="evidence" value="ECO:0007669"/>
    <property type="project" value="UniProtKB-EC"/>
</dbReference>
<evidence type="ECO:0000256" key="8">
    <source>
        <dbReference type="ARBA" id="ARBA00022801"/>
    </source>
</evidence>
<keyword evidence="12" id="KW-0539">Nucleus</keyword>
<dbReference type="PANTHER" id="PTHR46495:SF1">
    <property type="entry name" value="DUAL SPECIFICITY PHOSPHATASE 21"/>
    <property type="match status" value="1"/>
</dbReference>
<dbReference type="GO" id="GO:0004725">
    <property type="term" value="F:protein tyrosine phosphatase activity"/>
    <property type="evidence" value="ECO:0007669"/>
    <property type="project" value="TreeGrafter"/>
</dbReference>
<dbReference type="InterPro" id="IPR016130">
    <property type="entry name" value="Tyr_Pase_AS"/>
</dbReference>
<keyword evidence="8" id="KW-0378">Hydrolase</keyword>
<dbReference type="InterPro" id="IPR000387">
    <property type="entry name" value="Tyr_Pase_dom"/>
</dbReference>
<dbReference type="InterPro" id="IPR029021">
    <property type="entry name" value="Prot-tyrosine_phosphatase-like"/>
</dbReference>
<dbReference type="GO" id="GO:0017017">
    <property type="term" value="F:MAP kinase tyrosine/serine/threonine phosphatase activity"/>
    <property type="evidence" value="ECO:0007669"/>
    <property type="project" value="InterPro"/>
</dbReference>
<comment type="similarity">
    <text evidence="4">Belongs to the protein-tyrosine phosphatase family. Non-receptor class dual specificity subfamily.</text>
</comment>
<keyword evidence="10" id="KW-0496">Mitochondrion</keyword>
<reference evidence="17 18" key="1">
    <citation type="journal article" date="2018" name="Nat. Ecol. Evol.">
        <title>Shark genomes provide insights into elasmobranch evolution and the origin of vertebrates.</title>
        <authorList>
            <person name="Hara Y"/>
            <person name="Yamaguchi K"/>
            <person name="Onimaru K"/>
            <person name="Kadota M"/>
            <person name="Koyanagi M"/>
            <person name="Keeley SD"/>
            <person name="Tatsumi K"/>
            <person name="Tanaka K"/>
            <person name="Motone F"/>
            <person name="Kageyama Y"/>
            <person name="Nozu R"/>
            <person name="Adachi N"/>
            <person name="Nishimura O"/>
            <person name="Nakagawa R"/>
            <person name="Tanegashima C"/>
            <person name="Kiyatake I"/>
            <person name="Matsumoto R"/>
            <person name="Murakumo K"/>
            <person name="Nishida K"/>
            <person name="Terakita A"/>
            <person name="Kuratani S"/>
            <person name="Sato K"/>
            <person name="Hyodo S Kuraku.S."/>
        </authorList>
    </citation>
    <scope>NUCLEOTIDE SEQUENCE [LARGE SCALE GENOMIC DNA]</scope>
</reference>
<comment type="catalytic activity">
    <reaction evidence="14">
        <text>O-phospho-L-threonyl-[protein] + H2O = L-threonyl-[protein] + phosphate</text>
        <dbReference type="Rhea" id="RHEA:47004"/>
        <dbReference type="Rhea" id="RHEA-COMP:11060"/>
        <dbReference type="Rhea" id="RHEA-COMP:11605"/>
        <dbReference type="ChEBI" id="CHEBI:15377"/>
        <dbReference type="ChEBI" id="CHEBI:30013"/>
        <dbReference type="ChEBI" id="CHEBI:43474"/>
        <dbReference type="ChEBI" id="CHEBI:61977"/>
        <dbReference type="EC" id="3.1.3.16"/>
    </reaction>
</comment>
<dbReference type="PROSITE" id="PS00383">
    <property type="entry name" value="TYR_PHOSPHATASE_1"/>
    <property type="match status" value="1"/>
</dbReference>
<keyword evidence="11" id="KW-0472">Membrane</keyword>